<dbReference type="GO" id="GO:0006364">
    <property type="term" value="P:rRNA processing"/>
    <property type="evidence" value="ECO:0007669"/>
    <property type="project" value="UniProtKB-KW"/>
</dbReference>
<dbReference type="GO" id="GO:0032259">
    <property type="term" value="P:methylation"/>
    <property type="evidence" value="ECO:0007669"/>
    <property type="project" value="UniProtKB-KW"/>
</dbReference>
<dbReference type="PANTHER" id="PTHR46111">
    <property type="entry name" value="RIBOSOMAL RNA SMALL SUBUNIT METHYLTRANSFERASE I"/>
    <property type="match status" value="1"/>
</dbReference>
<dbReference type="OrthoDB" id="289942at2759"/>
<dbReference type="AlphaFoldDB" id="A0A7R9C5P5"/>
<evidence type="ECO:0000256" key="2">
    <source>
        <dbReference type="ARBA" id="ARBA00022552"/>
    </source>
</evidence>
<gene>
    <name evidence="7" type="ORF">NMOB1V02_LOCUS13629</name>
</gene>
<sequence length="192" mass="21079">MTYRAVATLMHVDVILAEDTRNAQKLLQHYGIQKPVTAYHMHNEHAKTNGLIDGMKSGTTYGLITDAGTPGISDPGYLLAKACIENHLNFESLPGATALIPGLILSGFPNHHFSYYGFLPVKKGRQTVLNELSTLNHTVVLYESPHKIHKTLSDLSQVLGEDTPACLARELTKKFEDIRRGTLGDLSNDIAD</sequence>
<organism evidence="7">
    <name type="scientific">Notodromas monacha</name>
    <dbReference type="NCBI Taxonomy" id="399045"/>
    <lineage>
        <taxon>Eukaryota</taxon>
        <taxon>Metazoa</taxon>
        <taxon>Ecdysozoa</taxon>
        <taxon>Arthropoda</taxon>
        <taxon>Crustacea</taxon>
        <taxon>Oligostraca</taxon>
        <taxon>Ostracoda</taxon>
        <taxon>Podocopa</taxon>
        <taxon>Podocopida</taxon>
        <taxon>Cypridocopina</taxon>
        <taxon>Cypridoidea</taxon>
        <taxon>Cyprididae</taxon>
        <taxon>Notodromas</taxon>
    </lineage>
</organism>
<dbReference type="InterPro" id="IPR035996">
    <property type="entry name" value="4pyrrol_Methylase_sf"/>
</dbReference>
<accession>A0A7R9C5P5</accession>
<keyword evidence="8" id="KW-1185">Reference proteome</keyword>
<keyword evidence="5" id="KW-0949">S-adenosyl-L-methionine</keyword>
<keyword evidence="3" id="KW-0489">Methyltransferase</keyword>
<evidence type="ECO:0000313" key="8">
    <source>
        <dbReference type="Proteomes" id="UP000678499"/>
    </source>
</evidence>
<evidence type="ECO:0000256" key="1">
    <source>
        <dbReference type="ARBA" id="ARBA00022490"/>
    </source>
</evidence>
<dbReference type="Proteomes" id="UP000678499">
    <property type="component" value="Unassembled WGS sequence"/>
</dbReference>
<dbReference type="NCBIfam" id="TIGR00096">
    <property type="entry name" value="16S rRNA (cytidine(1402)-2'-O)-methyltransferase"/>
    <property type="match status" value="1"/>
</dbReference>
<dbReference type="Gene3D" id="3.30.950.10">
    <property type="entry name" value="Methyltransferase, Cobalt-precorrin-4 Transmethylase, Domain 2"/>
    <property type="match status" value="1"/>
</dbReference>
<dbReference type="CDD" id="cd11648">
    <property type="entry name" value="RsmI"/>
    <property type="match status" value="1"/>
</dbReference>
<reference evidence="7" key="1">
    <citation type="submission" date="2020-11" db="EMBL/GenBank/DDBJ databases">
        <authorList>
            <person name="Tran Van P."/>
        </authorList>
    </citation>
    <scope>NUCLEOTIDE SEQUENCE</scope>
</reference>
<evidence type="ECO:0000256" key="5">
    <source>
        <dbReference type="ARBA" id="ARBA00022691"/>
    </source>
</evidence>
<keyword evidence="2" id="KW-0698">rRNA processing</keyword>
<dbReference type="Gene3D" id="3.40.1010.10">
    <property type="entry name" value="Cobalt-precorrin-4 Transmethylase, Domain 1"/>
    <property type="match status" value="1"/>
</dbReference>
<dbReference type="SUPFAM" id="SSF53790">
    <property type="entry name" value="Tetrapyrrole methylase"/>
    <property type="match status" value="1"/>
</dbReference>
<dbReference type="EMBL" id="CAJPEX010038225">
    <property type="protein sequence ID" value="CAG0926179.1"/>
    <property type="molecule type" value="Genomic_DNA"/>
</dbReference>
<evidence type="ECO:0000256" key="3">
    <source>
        <dbReference type="ARBA" id="ARBA00022603"/>
    </source>
</evidence>
<dbReference type="InterPro" id="IPR014777">
    <property type="entry name" value="4pyrrole_Mease_sub1"/>
</dbReference>
<keyword evidence="1" id="KW-0963">Cytoplasm</keyword>
<dbReference type="InterPro" id="IPR008189">
    <property type="entry name" value="rRNA_ssu_MeTfrase_I"/>
</dbReference>
<dbReference type="InterPro" id="IPR014776">
    <property type="entry name" value="4pyrrole_Mease_sub2"/>
</dbReference>
<evidence type="ECO:0000259" key="6">
    <source>
        <dbReference type="Pfam" id="PF00590"/>
    </source>
</evidence>
<evidence type="ECO:0000313" key="7">
    <source>
        <dbReference type="EMBL" id="CAD7286027.1"/>
    </source>
</evidence>
<feature type="domain" description="Tetrapyrrole methylase" evidence="6">
    <location>
        <begin position="1"/>
        <end position="186"/>
    </location>
</feature>
<proteinExistence type="predicted"/>
<name>A0A7R9C5P5_9CRUS</name>
<feature type="non-terminal residue" evidence="7">
    <location>
        <position position="192"/>
    </location>
</feature>
<evidence type="ECO:0000256" key="4">
    <source>
        <dbReference type="ARBA" id="ARBA00022679"/>
    </source>
</evidence>
<dbReference type="InterPro" id="IPR000878">
    <property type="entry name" value="4pyrrol_Mease"/>
</dbReference>
<dbReference type="Pfam" id="PF00590">
    <property type="entry name" value="TP_methylase"/>
    <property type="match status" value="1"/>
</dbReference>
<dbReference type="GO" id="GO:0008168">
    <property type="term" value="F:methyltransferase activity"/>
    <property type="evidence" value="ECO:0007669"/>
    <property type="project" value="UniProtKB-KW"/>
</dbReference>
<dbReference type="PANTHER" id="PTHR46111:SF1">
    <property type="entry name" value="RIBOSOMAL RNA SMALL SUBUNIT METHYLTRANSFERASE I"/>
    <property type="match status" value="1"/>
</dbReference>
<keyword evidence="4" id="KW-0808">Transferase</keyword>
<protein>
    <recommendedName>
        <fullName evidence="6">Tetrapyrrole methylase domain-containing protein</fullName>
    </recommendedName>
</protein>
<dbReference type="EMBL" id="OA920262">
    <property type="protein sequence ID" value="CAD7286027.1"/>
    <property type="molecule type" value="Genomic_DNA"/>
</dbReference>